<feature type="coiled-coil region" evidence="8">
    <location>
        <begin position="394"/>
        <end position="421"/>
    </location>
</feature>
<dbReference type="InterPro" id="IPR032828">
    <property type="entry name" value="PolyA_RNA-bd"/>
</dbReference>
<evidence type="ECO:0000256" key="3">
    <source>
        <dbReference type="ARBA" id="ARBA00022694"/>
    </source>
</evidence>
<dbReference type="CDD" id="cd00077">
    <property type="entry name" value="HDc"/>
    <property type="match status" value="1"/>
</dbReference>
<dbReference type="GO" id="GO:0000166">
    <property type="term" value="F:nucleotide binding"/>
    <property type="evidence" value="ECO:0007669"/>
    <property type="project" value="UniProtKB-KW"/>
</dbReference>
<sequence>MHSVQAALETLRALAATPTVARLAEAFAAQGHELALVGGPVRDAFLGHGVHDLDFTTSARPDDIVRIVAPIAEAHWDIGRAFGTIGARISGETVEITTYRSDSYDGVSRKPEVEFGDTLEGDLVRRDFTVNAMALRIPEVVLVDPSGGVEDLLAGRLRTPADADVSFGDDPLRMLRGARFTSQLGFRTTEEVEWAMAELAPRIRDVSAERVQEELRKLLSTASPRAGLELLVDTGLAGYVLPELPALRLEQDEHHHHKDVYVHSLTVLEQAISLEESRNPGAAPDVVLRLAALLHDIGKPATRRLEAGGAVSFHHHDLVGSKLAIKRMRALKFDKQSTTEVARLIELHLRFFGYTDGAWTDSAVRRYVTDAGPLLERLHILTRADVTTRNKRKADRLAHAYDDLETRIAELAEKEELASKRPDLDGTAIMRILDVPPGPEVGAAYRFLLELRLEEGPLGEEVATQRLKEWWAAR</sequence>
<evidence type="ECO:0000256" key="5">
    <source>
        <dbReference type="ARBA" id="ARBA00022723"/>
    </source>
</evidence>
<keyword evidence="11" id="KW-1185">Reference proteome</keyword>
<evidence type="ECO:0000256" key="8">
    <source>
        <dbReference type="SAM" id="Coils"/>
    </source>
</evidence>
<dbReference type="InterPro" id="IPR006674">
    <property type="entry name" value="HD_domain"/>
</dbReference>
<dbReference type="Proteomes" id="UP001155240">
    <property type="component" value="Unassembled WGS sequence"/>
</dbReference>
<dbReference type="Gene3D" id="1.10.3090.10">
    <property type="entry name" value="cca-adding enzyme, domain 2"/>
    <property type="match status" value="1"/>
</dbReference>
<dbReference type="GO" id="GO:0008033">
    <property type="term" value="P:tRNA processing"/>
    <property type="evidence" value="ECO:0007669"/>
    <property type="project" value="UniProtKB-KW"/>
</dbReference>
<gene>
    <name evidence="10" type="ORF">NB037_02815</name>
</gene>
<dbReference type="Pfam" id="PF01966">
    <property type="entry name" value="HD"/>
    <property type="match status" value="1"/>
</dbReference>
<dbReference type="RefSeq" id="WP_251943458.1">
    <property type="nucleotide sequence ID" value="NZ_JAMRYM010000004.1"/>
</dbReference>
<dbReference type="Pfam" id="PF01743">
    <property type="entry name" value="PolyA_pol"/>
    <property type="match status" value="1"/>
</dbReference>
<keyword evidence="6" id="KW-0547">Nucleotide-binding</keyword>
<proteinExistence type="predicted"/>
<dbReference type="InterPro" id="IPR014065">
    <property type="entry name" value="tRNA_adenylyltransferase"/>
</dbReference>
<dbReference type="PANTHER" id="PTHR46173:SF1">
    <property type="entry name" value="CCA TRNA NUCLEOTIDYLTRANSFERASE 1, MITOCHONDRIAL"/>
    <property type="match status" value="1"/>
</dbReference>
<dbReference type="SMART" id="SM00471">
    <property type="entry name" value="HDc"/>
    <property type="match status" value="1"/>
</dbReference>
<organism evidence="10 11">
    <name type="scientific">Rathayibacter rubneri</name>
    <dbReference type="NCBI Taxonomy" id="2950106"/>
    <lineage>
        <taxon>Bacteria</taxon>
        <taxon>Bacillati</taxon>
        <taxon>Actinomycetota</taxon>
        <taxon>Actinomycetes</taxon>
        <taxon>Micrococcales</taxon>
        <taxon>Microbacteriaceae</taxon>
        <taxon>Rathayibacter</taxon>
    </lineage>
</organism>
<dbReference type="AlphaFoldDB" id="A0A9X2DUE1"/>
<reference evidence="10" key="1">
    <citation type="submission" date="2022-06" db="EMBL/GenBank/DDBJ databases">
        <title>Whole genome shotgun sequencing (WGS) of Rathayibacter sp. ZW T2_19, isolated from stored onions (Allium cepa).</title>
        <authorList>
            <person name="Stoll D.A."/>
            <person name="Huch M."/>
        </authorList>
    </citation>
    <scope>NUCLEOTIDE SEQUENCE</scope>
    <source>
        <strain evidence="10">ZW T2_19</strain>
    </source>
</reference>
<dbReference type="PANTHER" id="PTHR46173">
    <property type="entry name" value="CCA TRNA NUCLEOTIDYLTRANSFERASE 1, MITOCHONDRIAL"/>
    <property type="match status" value="1"/>
</dbReference>
<comment type="caution">
    <text evidence="10">The sequence shown here is derived from an EMBL/GenBank/DDBJ whole genome shotgun (WGS) entry which is preliminary data.</text>
</comment>
<dbReference type="NCBIfam" id="TIGR02692">
    <property type="entry name" value="tRNA_CCA_actino"/>
    <property type="match status" value="1"/>
</dbReference>
<protein>
    <submittedName>
        <fullName evidence="10">CCA tRNA nucleotidyltransferase</fullName>
        <ecNumber evidence="10">2.7.7.72</ecNumber>
    </submittedName>
</protein>
<keyword evidence="2 10" id="KW-0808">Transferase</keyword>
<dbReference type="GO" id="GO:0004810">
    <property type="term" value="F:CCA tRNA nucleotidyltransferase activity"/>
    <property type="evidence" value="ECO:0007669"/>
    <property type="project" value="UniProtKB-EC"/>
</dbReference>
<dbReference type="NCBIfam" id="TIGR00277">
    <property type="entry name" value="HDIG"/>
    <property type="match status" value="1"/>
</dbReference>
<dbReference type="EMBL" id="JAMRYM010000004">
    <property type="protein sequence ID" value="MCM6761340.1"/>
    <property type="molecule type" value="Genomic_DNA"/>
</dbReference>
<name>A0A9X2DUE1_9MICO</name>
<dbReference type="InterPro" id="IPR006675">
    <property type="entry name" value="HDIG_dom"/>
</dbReference>
<evidence type="ECO:0000259" key="9">
    <source>
        <dbReference type="SMART" id="SM00471"/>
    </source>
</evidence>
<keyword evidence="7" id="KW-0460">Magnesium</keyword>
<dbReference type="SUPFAM" id="SSF81891">
    <property type="entry name" value="Poly A polymerase C-terminal region-like"/>
    <property type="match status" value="1"/>
</dbReference>
<dbReference type="InterPro" id="IPR002646">
    <property type="entry name" value="PolA_pol_head_dom"/>
</dbReference>
<keyword evidence="3" id="KW-0819">tRNA processing</keyword>
<evidence type="ECO:0000313" key="10">
    <source>
        <dbReference type="EMBL" id="MCM6761340.1"/>
    </source>
</evidence>
<evidence type="ECO:0000313" key="11">
    <source>
        <dbReference type="Proteomes" id="UP001155240"/>
    </source>
</evidence>
<dbReference type="CDD" id="cd05398">
    <property type="entry name" value="NT_ClassII-CCAase"/>
    <property type="match status" value="1"/>
</dbReference>
<dbReference type="GO" id="GO:0046872">
    <property type="term" value="F:metal ion binding"/>
    <property type="evidence" value="ECO:0007669"/>
    <property type="project" value="UniProtKB-KW"/>
</dbReference>
<dbReference type="Gene3D" id="3.30.460.10">
    <property type="entry name" value="Beta Polymerase, domain 2"/>
    <property type="match status" value="1"/>
</dbReference>
<keyword evidence="8" id="KW-0175">Coiled coil</keyword>
<dbReference type="Pfam" id="PF12627">
    <property type="entry name" value="PolyA_pol_RNAbd"/>
    <property type="match status" value="1"/>
</dbReference>
<feature type="domain" description="HD/PDEase" evidence="9">
    <location>
        <begin position="256"/>
        <end position="416"/>
    </location>
</feature>
<keyword evidence="4 10" id="KW-0548">Nucleotidyltransferase</keyword>
<comment type="cofactor">
    <cofactor evidence="1">
        <name>Mg(2+)</name>
        <dbReference type="ChEBI" id="CHEBI:18420"/>
    </cofactor>
</comment>
<evidence type="ECO:0000256" key="4">
    <source>
        <dbReference type="ARBA" id="ARBA00022695"/>
    </source>
</evidence>
<dbReference type="InterPro" id="IPR050264">
    <property type="entry name" value="Bact_CCA-adding_enz_type3_sf"/>
</dbReference>
<evidence type="ECO:0000256" key="1">
    <source>
        <dbReference type="ARBA" id="ARBA00001946"/>
    </source>
</evidence>
<keyword evidence="5" id="KW-0479">Metal-binding</keyword>
<dbReference type="InterPro" id="IPR003607">
    <property type="entry name" value="HD/PDEase_dom"/>
</dbReference>
<dbReference type="SUPFAM" id="SSF81301">
    <property type="entry name" value="Nucleotidyltransferase"/>
    <property type="match status" value="1"/>
</dbReference>
<accession>A0A9X2DUE1</accession>
<evidence type="ECO:0000256" key="6">
    <source>
        <dbReference type="ARBA" id="ARBA00022741"/>
    </source>
</evidence>
<dbReference type="EC" id="2.7.7.72" evidence="10"/>
<evidence type="ECO:0000256" key="7">
    <source>
        <dbReference type="ARBA" id="ARBA00022842"/>
    </source>
</evidence>
<dbReference type="GO" id="GO:0000049">
    <property type="term" value="F:tRNA binding"/>
    <property type="evidence" value="ECO:0007669"/>
    <property type="project" value="TreeGrafter"/>
</dbReference>
<dbReference type="InterPro" id="IPR043519">
    <property type="entry name" value="NT_sf"/>
</dbReference>
<evidence type="ECO:0000256" key="2">
    <source>
        <dbReference type="ARBA" id="ARBA00022679"/>
    </source>
</evidence>